<dbReference type="Proteomes" id="UP000178089">
    <property type="component" value="Unassembled WGS sequence"/>
</dbReference>
<protein>
    <submittedName>
        <fullName evidence="1">Uncharacterized protein</fullName>
    </submittedName>
</protein>
<reference evidence="1 2" key="1">
    <citation type="journal article" date="2016" name="Nat. Commun.">
        <title>Thousands of microbial genomes shed light on interconnected biogeochemical processes in an aquifer system.</title>
        <authorList>
            <person name="Anantharaman K."/>
            <person name="Brown C.T."/>
            <person name="Hug L.A."/>
            <person name="Sharon I."/>
            <person name="Castelle C.J."/>
            <person name="Probst A.J."/>
            <person name="Thomas B.C."/>
            <person name="Singh A."/>
            <person name="Wilkins M.J."/>
            <person name="Karaoz U."/>
            <person name="Brodie E.L."/>
            <person name="Williams K.H."/>
            <person name="Hubbard S.S."/>
            <person name="Banfield J.F."/>
        </authorList>
    </citation>
    <scope>NUCLEOTIDE SEQUENCE [LARGE SCALE GENOMIC DNA]</scope>
</reference>
<name>A0A1G2N026_9BACT</name>
<dbReference type="AlphaFoldDB" id="A0A1G2N026"/>
<evidence type="ECO:0000313" key="2">
    <source>
        <dbReference type="Proteomes" id="UP000178089"/>
    </source>
</evidence>
<organism evidence="1 2">
    <name type="scientific">Candidatus Taylorbacteria bacterium RIFCSPHIGHO2_12_FULL_45_16</name>
    <dbReference type="NCBI Taxonomy" id="1802315"/>
    <lineage>
        <taxon>Bacteria</taxon>
        <taxon>Candidatus Tayloriibacteriota</taxon>
    </lineage>
</organism>
<dbReference type="STRING" id="1802315.A3F51_00165"/>
<evidence type="ECO:0000313" key="1">
    <source>
        <dbReference type="EMBL" id="OHA29438.1"/>
    </source>
</evidence>
<dbReference type="EMBL" id="MHRT01000004">
    <property type="protein sequence ID" value="OHA29438.1"/>
    <property type="molecule type" value="Genomic_DNA"/>
</dbReference>
<accession>A0A1G2N026</accession>
<sequence>MNTKTLTNRAISVVDQYLNFKVGTAVCSVPYFNNKTVKIRAALAVNGGKGGPKEIFEETEALLVKVHATIDSVTSESLQKLLTDNNLGIDCSAFAYYVLNAESQELGKGSLDKHTIFVNCHGLIGKLRCSLRPIENCDVSTLAHDKNSRVISIKEITPGDIITMLGDGDIQILPNDRDHILVIHQVEYQNFIPYRLHYSHAVAYPEDGIYGTGIKQGIIEITDVSKQITEQLWTENGRQGNANRIFGRAQKSKTEIRRLRWLK</sequence>
<comment type="caution">
    <text evidence="1">The sequence shown here is derived from an EMBL/GenBank/DDBJ whole genome shotgun (WGS) entry which is preliminary data.</text>
</comment>
<gene>
    <name evidence="1" type="ORF">A3F51_00165</name>
</gene>
<proteinExistence type="predicted"/>